<evidence type="ECO:0000313" key="2">
    <source>
        <dbReference type="Proteomes" id="UP000231550"/>
    </source>
</evidence>
<name>A0A2H0KRC1_9BACT</name>
<sequence length="91" mass="10816">MNPVIIYKITKWDRKTVLVYVLKVPSSFLPEHTQPAFGEFGTLVYQELIFKSDYNRIINKPPQDLQMVDGKFYPCEPLSEQELRDLFDRYN</sequence>
<accession>A0A2H0KRC1</accession>
<reference evidence="1 2" key="1">
    <citation type="submission" date="2017-09" db="EMBL/GenBank/DDBJ databases">
        <title>Depth-based differentiation of microbial function through sediment-hosted aquifers and enrichment of novel symbionts in the deep terrestrial subsurface.</title>
        <authorList>
            <person name="Probst A.J."/>
            <person name="Ladd B."/>
            <person name="Jarett J.K."/>
            <person name="Geller-Mcgrath D.E."/>
            <person name="Sieber C.M."/>
            <person name="Emerson J.B."/>
            <person name="Anantharaman K."/>
            <person name="Thomas B.C."/>
            <person name="Malmstrom R."/>
            <person name="Stieglmeier M."/>
            <person name="Klingl A."/>
            <person name="Woyke T."/>
            <person name="Ryan C.M."/>
            <person name="Banfield J.F."/>
        </authorList>
    </citation>
    <scope>NUCLEOTIDE SEQUENCE [LARGE SCALE GENOMIC DNA]</scope>
    <source>
        <strain evidence="1">CG11_big_fil_rev_8_21_14_0_20_44_10</strain>
    </source>
</reference>
<dbReference type="AlphaFoldDB" id="A0A2H0KRC1"/>
<organism evidence="1 2">
    <name type="scientific">Candidatus Portnoybacteria bacterium CG11_big_fil_rev_8_21_14_0_20_44_10</name>
    <dbReference type="NCBI Taxonomy" id="1974818"/>
    <lineage>
        <taxon>Bacteria</taxon>
        <taxon>Candidatus Portnoyibacteriota</taxon>
    </lineage>
</organism>
<evidence type="ECO:0000313" key="1">
    <source>
        <dbReference type="EMBL" id="PIQ74689.1"/>
    </source>
</evidence>
<proteinExistence type="predicted"/>
<protein>
    <submittedName>
        <fullName evidence="1">Uncharacterized protein</fullName>
    </submittedName>
</protein>
<dbReference type="Proteomes" id="UP000231550">
    <property type="component" value="Unassembled WGS sequence"/>
</dbReference>
<gene>
    <name evidence="1" type="ORF">COV85_00755</name>
</gene>
<dbReference type="EMBL" id="PCVN01000023">
    <property type="protein sequence ID" value="PIQ74689.1"/>
    <property type="molecule type" value="Genomic_DNA"/>
</dbReference>
<comment type="caution">
    <text evidence="1">The sequence shown here is derived from an EMBL/GenBank/DDBJ whole genome shotgun (WGS) entry which is preliminary data.</text>
</comment>